<evidence type="ECO:0000313" key="1">
    <source>
        <dbReference type="EMBL" id="SCY82073.1"/>
    </source>
</evidence>
<dbReference type="OrthoDB" id="47603at2"/>
<dbReference type="InterPro" id="IPR038690">
    <property type="entry name" value="NusG_2_sf"/>
</dbReference>
<dbReference type="Proteomes" id="UP000198636">
    <property type="component" value="Unassembled WGS sequence"/>
</dbReference>
<dbReference type="Gene3D" id="2.60.320.10">
    <property type="entry name" value="N-utilization substance G protein NusG, insert domain"/>
    <property type="match status" value="1"/>
</dbReference>
<sequence>MKKRDIQIIMVLLFVAIVALVTVRVVGQNDSADSYVNINVGENEYKKVLLSEPQTVIINIDGKYNEIKIDANGVLMHDSNCENKDCLHQGEITLENISTRIMGGWIICLPNHVSIELVKGRDE</sequence>
<organism evidence="1 2">
    <name type="scientific">Alkaliphilus peptidifermentans DSM 18978</name>
    <dbReference type="NCBI Taxonomy" id="1120976"/>
    <lineage>
        <taxon>Bacteria</taxon>
        <taxon>Bacillati</taxon>
        <taxon>Bacillota</taxon>
        <taxon>Clostridia</taxon>
        <taxon>Peptostreptococcales</taxon>
        <taxon>Natronincolaceae</taxon>
        <taxon>Alkaliphilus</taxon>
    </lineage>
</organism>
<dbReference type="AlphaFoldDB" id="A0A1G5J129"/>
<name>A0A1G5J129_9FIRM</name>
<dbReference type="STRING" id="1120976.SAMN03080606_02609"/>
<dbReference type="EMBL" id="FMUS01000017">
    <property type="protein sequence ID" value="SCY82073.1"/>
    <property type="molecule type" value="Genomic_DNA"/>
</dbReference>
<keyword evidence="2" id="KW-1185">Reference proteome</keyword>
<dbReference type="RefSeq" id="WP_091544153.1">
    <property type="nucleotide sequence ID" value="NZ_FMUS01000017.1"/>
</dbReference>
<reference evidence="1 2" key="1">
    <citation type="submission" date="2016-10" db="EMBL/GenBank/DDBJ databases">
        <authorList>
            <person name="de Groot N.N."/>
        </authorList>
    </citation>
    <scope>NUCLEOTIDE SEQUENCE [LARGE SCALE GENOMIC DNA]</scope>
    <source>
        <strain evidence="1 2">DSM 18978</strain>
    </source>
</reference>
<evidence type="ECO:0000313" key="2">
    <source>
        <dbReference type="Proteomes" id="UP000198636"/>
    </source>
</evidence>
<proteinExistence type="predicted"/>
<accession>A0A1G5J129</accession>
<gene>
    <name evidence="1" type="ORF">SAMN03080606_02609</name>
</gene>
<dbReference type="Pfam" id="PF07009">
    <property type="entry name" value="NusG_II"/>
    <property type="match status" value="1"/>
</dbReference>
<protein>
    <submittedName>
        <fullName evidence="1">Uncharacterized protein</fullName>
    </submittedName>
</protein>